<evidence type="ECO:0000256" key="6">
    <source>
        <dbReference type="SAM" id="Phobius"/>
    </source>
</evidence>
<dbReference type="STRING" id="59843.A3958_21035"/>
<dbReference type="AlphaFoldDB" id="A0A163LRV3"/>
<name>A0A163LRV3_9BACL</name>
<dbReference type="GO" id="GO:0015171">
    <property type="term" value="F:amino acid transmembrane transporter activity"/>
    <property type="evidence" value="ECO:0007669"/>
    <property type="project" value="TreeGrafter"/>
</dbReference>
<reference evidence="7" key="1">
    <citation type="journal article" date="2016" name="Genome Announc.">
        <title>Draft genomes of two strains of Paenibacillus glucanolyticus with capability to degrade lignocellulose.</title>
        <authorList>
            <person name="Mathews S.L."/>
            <person name="Pawlak J."/>
            <person name="Grunden A.M."/>
        </authorList>
    </citation>
    <scope>NUCLEOTIDE SEQUENCE [LARGE SCALE GENOMIC DNA]</scope>
    <source>
        <strain evidence="7">SLM1</strain>
    </source>
</reference>
<evidence type="ECO:0000313" key="8">
    <source>
        <dbReference type="Proteomes" id="UP000076796"/>
    </source>
</evidence>
<keyword evidence="4 6" id="KW-1133">Transmembrane helix</keyword>
<dbReference type="GeneID" id="97556070"/>
<feature type="transmembrane region" description="Helical" evidence="6">
    <location>
        <begin position="186"/>
        <end position="205"/>
    </location>
</feature>
<feature type="transmembrane region" description="Helical" evidence="6">
    <location>
        <begin position="39"/>
        <end position="64"/>
    </location>
</feature>
<feature type="transmembrane region" description="Helical" evidence="6">
    <location>
        <begin position="146"/>
        <end position="166"/>
    </location>
</feature>
<organism evidence="7 8">
    <name type="scientific">Paenibacillus glucanolyticus</name>
    <dbReference type="NCBI Taxonomy" id="59843"/>
    <lineage>
        <taxon>Bacteria</taxon>
        <taxon>Bacillati</taxon>
        <taxon>Bacillota</taxon>
        <taxon>Bacilli</taxon>
        <taxon>Bacillales</taxon>
        <taxon>Paenibacillaceae</taxon>
        <taxon>Paenibacillus</taxon>
    </lineage>
</organism>
<gene>
    <name evidence="7" type="ORF">AWU65_21910</name>
</gene>
<dbReference type="PANTHER" id="PTHR30086">
    <property type="entry name" value="ARGININE EXPORTER PROTEIN ARGO"/>
    <property type="match status" value="1"/>
</dbReference>
<sequence>MIGVILHGFILALGLILPLGVQNVFVFNQGAVQPRFAKALPVIITAALCDTLLISLAILGVSVIVLEYDWIRMVLFTFGIGFLVYMGFVTWKTKPSEQQQEAARSFTTKKQIVFAISVSLLNPHAVLDTMGVIGTSSLQYSGTDKAIFAIACIIVSWLWFLGLGIAGRSAGRLDSSGKLLPVMNKISALIMWGTAVYLGVGLMGGL</sequence>
<accession>A0A163LRV3</accession>
<dbReference type="EMBL" id="LWMH01000001">
    <property type="protein sequence ID" value="KZS48399.1"/>
    <property type="molecule type" value="Genomic_DNA"/>
</dbReference>
<evidence type="ECO:0000256" key="3">
    <source>
        <dbReference type="ARBA" id="ARBA00022692"/>
    </source>
</evidence>
<protein>
    <submittedName>
        <fullName evidence="7">Lysine transporter LysE</fullName>
    </submittedName>
</protein>
<feature type="transmembrane region" description="Helical" evidence="6">
    <location>
        <begin position="70"/>
        <end position="91"/>
    </location>
</feature>
<feature type="transmembrane region" description="Helical" evidence="6">
    <location>
        <begin position="112"/>
        <end position="134"/>
    </location>
</feature>
<evidence type="ECO:0000313" key="7">
    <source>
        <dbReference type="EMBL" id="KZS48399.1"/>
    </source>
</evidence>
<keyword evidence="3 6" id="KW-0812">Transmembrane</keyword>
<evidence type="ECO:0000256" key="2">
    <source>
        <dbReference type="ARBA" id="ARBA00022475"/>
    </source>
</evidence>
<dbReference type="Pfam" id="PF01810">
    <property type="entry name" value="LysE"/>
    <property type="match status" value="1"/>
</dbReference>
<keyword evidence="5 6" id="KW-0472">Membrane</keyword>
<evidence type="ECO:0000256" key="5">
    <source>
        <dbReference type="ARBA" id="ARBA00023136"/>
    </source>
</evidence>
<proteinExistence type="predicted"/>
<keyword evidence="2" id="KW-1003">Cell membrane</keyword>
<dbReference type="PANTHER" id="PTHR30086:SF20">
    <property type="entry name" value="ARGININE EXPORTER PROTEIN ARGO-RELATED"/>
    <property type="match status" value="1"/>
</dbReference>
<dbReference type="RefSeq" id="WP_063479306.1">
    <property type="nucleotide sequence ID" value="NZ_CP147845.1"/>
</dbReference>
<dbReference type="OrthoDB" id="5638726at2"/>
<comment type="caution">
    <text evidence="7">The sequence shown here is derived from an EMBL/GenBank/DDBJ whole genome shotgun (WGS) entry which is preliminary data.</text>
</comment>
<keyword evidence="8" id="KW-1185">Reference proteome</keyword>
<evidence type="ECO:0000256" key="4">
    <source>
        <dbReference type="ARBA" id="ARBA00022989"/>
    </source>
</evidence>
<evidence type="ECO:0000256" key="1">
    <source>
        <dbReference type="ARBA" id="ARBA00004651"/>
    </source>
</evidence>
<dbReference type="Proteomes" id="UP000076796">
    <property type="component" value="Unassembled WGS sequence"/>
</dbReference>
<feature type="transmembrane region" description="Helical" evidence="6">
    <location>
        <begin position="6"/>
        <end position="27"/>
    </location>
</feature>
<dbReference type="InterPro" id="IPR001123">
    <property type="entry name" value="LeuE-type"/>
</dbReference>
<dbReference type="GO" id="GO:0005886">
    <property type="term" value="C:plasma membrane"/>
    <property type="evidence" value="ECO:0007669"/>
    <property type="project" value="UniProtKB-SubCell"/>
</dbReference>
<comment type="subcellular location">
    <subcellularLocation>
        <location evidence="1">Cell membrane</location>
        <topology evidence="1">Multi-pass membrane protein</topology>
    </subcellularLocation>
</comment>